<dbReference type="PANTHER" id="PTHR38111">
    <property type="entry name" value="ZN(2)-C6 FUNGAL-TYPE DOMAIN-CONTAINING PROTEIN-RELATED"/>
    <property type="match status" value="1"/>
</dbReference>
<dbReference type="VEuPathDB" id="FungiDB:A9K55_004929"/>
<dbReference type="InterPro" id="IPR053178">
    <property type="entry name" value="Osmoadaptation_assoc"/>
</dbReference>
<dbReference type="InterPro" id="IPR036864">
    <property type="entry name" value="Zn2-C6_fun-type_DNA-bd_sf"/>
</dbReference>
<dbReference type="SMART" id="SM00066">
    <property type="entry name" value="GAL4"/>
    <property type="match status" value="1"/>
</dbReference>
<evidence type="ECO:0000259" key="2">
    <source>
        <dbReference type="PROSITE" id="PS50048"/>
    </source>
</evidence>
<proteinExistence type="predicted"/>
<dbReference type="Pfam" id="PF00172">
    <property type="entry name" value="Zn_clus"/>
    <property type="match status" value="1"/>
</dbReference>
<dbReference type="PROSITE" id="PS50048">
    <property type="entry name" value="ZN2_CY6_FUNGAL_2"/>
    <property type="match status" value="1"/>
</dbReference>
<dbReference type="EMBL" id="CP023325">
    <property type="protein sequence ID" value="ATY64292.1"/>
    <property type="molecule type" value="Genomic_DNA"/>
</dbReference>
<dbReference type="PROSITE" id="PS00463">
    <property type="entry name" value="ZN2_CY6_FUNGAL_1"/>
    <property type="match status" value="1"/>
</dbReference>
<dbReference type="InterPro" id="IPR001138">
    <property type="entry name" value="Zn2Cys6_DnaBD"/>
</dbReference>
<evidence type="ECO:0000313" key="3">
    <source>
        <dbReference type="EMBL" id="ATY64292.1"/>
    </source>
</evidence>
<dbReference type="PANTHER" id="PTHR38111:SF11">
    <property type="entry name" value="TRANSCRIPTION FACTOR DOMAIN-CONTAINING PROTEIN-RELATED"/>
    <property type="match status" value="1"/>
</dbReference>
<dbReference type="SUPFAM" id="SSF57701">
    <property type="entry name" value="Zn2/Cys6 DNA-binding domain"/>
    <property type="match status" value="1"/>
</dbReference>
<reference evidence="3 4" key="1">
    <citation type="journal article" date="2017" name="BMC Genomics">
        <title>Chromosome level assembly and secondary metabolite potential of the parasitic fungus Cordyceps militaris.</title>
        <authorList>
            <person name="Kramer G.J."/>
            <person name="Nodwell J.R."/>
        </authorList>
    </citation>
    <scope>NUCLEOTIDE SEQUENCE [LARGE SCALE GENOMIC DNA]</scope>
    <source>
        <strain evidence="3 4">ATCC 34164</strain>
    </source>
</reference>
<organism evidence="3 4">
    <name type="scientific">Cordyceps militaris</name>
    <name type="common">Caterpillar fungus</name>
    <name type="synonym">Clavaria militaris</name>
    <dbReference type="NCBI Taxonomy" id="73501"/>
    <lineage>
        <taxon>Eukaryota</taxon>
        <taxon>Fungi</taxon>
        <taxon>Dikarya</taxon>
        <taxon>Ascomycota</taxon>
        <taxon>Pezizomycotina</taxon>
        <taxon>Sordariomycetes</taxon>
        <taxon>Hypocreomycetidae</taxon>
        <taxon>Hypocreales</taxon>
        <taxon>Cordycipitaceae</taxon>
        <taxon>Cordyceps</taxon>
    </lineage>
</organism>
<dbReference type="CDD" id="cd00067">
    <property type="entry name" value="GAL4"/>
    <property type="match status" value="1"/>
</dbReference>
<evidence type="ECO:0000256" key="1">
    <source>
        <dbReference type="ARBA" id="ARBA00023242"/>
    </source>
</evidence>
<sequence length="467" mass="50386">MVNVAGRSKGCDPCRRRKVKCDLGVPQCRRCIDLRLACPGPRLGAFFVHAQAQPLLGVPPAPGAALLACRASAHDQLFLGHFISSFGLSPHIASGPTWLERLPSFLGSSGAATASIRSAAMLSYGTWAGDAAVRADAYRWYARALAQLGRGLLAAAPPLDSTVCAAVMLIHFETGAGTARNAWVRHVKGAAALVEAAGPEACRDGSFLLEVLSHLRFQVFLASMQDNTLHAFAGREWREVPFRGHGKTLFDELVDALFAVQRCLFFVQQRVDMGRDSAGDDPFVESRPLVEDAAEQLSSWNERYMRFLRPASWEDSSRGDELMLLGKPGAMGSDVAVVPTLGLPEAALMSLFHAGRLIIAQLASVADAGLPDTAEEDSRIILQANRFSTPSNSPPSSKLRPFMMLPGLKIASLWSSVPEVRTQAAALLLNEQILTSPMAELALTSDGYFSEMASSILKPRTRFPFVK</sequence>
<protein>
    <submittedName>
        <fullName evidence="3">Fungal transcriptional regulatory</fullName>
    </submittedName>
</protein>
<accession>A0A2H4SMF3</accession>
<gene>
    <name evidence="3" type="ORF">A9K55_004929</name>
</gene>
<dbReference type="GO" id="GO:0008270">
    <property type="term" value="F:zinc ion binding"/>
    <property type="evidence" value="ECO:0007669"/>
    <property type="project" value="InterPro"/>
</dbReference>
<dbReference type="VEuPathDB" id="FungiDB:CCM_01404"/>
<dbReference type="OrthoDB" id="3525185at2759"/>
<feature type="domain" description="Zn(2)-C6 fungal-type" evidence="2">
    <location>
        <begin position="10"/>
        <end position="38"/>
    </location>
</feature>
<name>A0A2H4SMF3_CORMI</name>
<dbReference type="Proteomes" id="UP000323067">
    <property type="component" value="Chromosome v"/>
</dbReference>
<dbReference type="GO" id="GO:0000981">
    <property type="term" value="F:DNA-binding transcription factor activity, RNA polymerase II-specific"/>
    <property type="evidence" value="ECO:0007669"/>
    <property type="project" value="InterPro"/>
</dbReference>
<evidence type="ECO:0000313" key="4">
    <source>
        <dbReference type="Proteomes" id="UP000323067"/>
    </source>
</evidence>
<keyword evidence="1" id="KW-0539">Nucleus</keyword>
<dbReference type="AlphaFoldDB" id="A0A2H4SMF3"/>
<dbReference type="Gene3D" id="4.10.240.10">
    <property type="entry name" value="Zn(2)-C6 fungal-type DNA-binding domain"/>
    <property type="match status" value="1"/>
</dbReference>